<sequence length="91" mass="9530">MTPIRSKLTQQCRGDATLELVAVVALLIDPGKVSSKLAHRQQHPPHRRPWPSCPAAGGGGKGAPVMVVVVMVVAVVVDVNTLNVVVAMTAM</sequence>
<keyword evidence="2" id="KW-1133">Transmembrane helix</keyword>
<dbReference type="AlphaFoldDB" id="A0A5B7GGG3"/>
<keyword evidence="2" id="KW-0812">Transmembrane</keyword>
<accession>A0A5B7GGG3</accession>
<evidence type="ECO:0000313" key="3">
    <source>
        <dbReference type="EMBL" id="MPC56589.1"/>
    </source>
</evidence>
<organism evidence="3 4">
    <name type="scientific">Portunus trituberculatus</name>
    <name type="common">Swimming crab</name>
    <name type="synonym">Neptunus trituberculatus</name>
    <dbReference type="NCBI Taxonomy" id="210409"/>
    <lineage>
        <taxon>Eukaryota</taxon>
        <taxon>Metazoa</taxon>
        <taxon>Ecdysozoa</taxon>
        <taxon>Arthropoda</taxon>
        <taxon>Crustacea</taxon>
        <taxon>Multicrustacea</taxon>
        <taxon>Malacostraca</taxon>
        <taxon>Eumalacostraca</taxon>
        <taxon>Eucarida</taxon>
        <taxon>Decapoda</taxon>
        <taxon>Pleocyemata</taxon>
        <taxon>Brachyura</taxon>
        <taxon>Eubrachyura</taxon>
        <taxon>Portunoidea</taxon>
        <taxon>Portunidae</taxon>
        <taxon>Portuninae</taxon>
        <taxon>Portunus</taxon>
    </lineage>
</organism>
<feature type="compositionally biased region" description="Basic residues" evidence="1">
    <location>
        <begin position="37"/>
        <end position="49"/>
    </location>
</feature>
<feature type="transmembrane region" description="Helical" evidence="2">
    <location>
        <begin position="65"/>
        <end position="86"/>
    </location>
</feature>
<dbReference type="EMBL" id="VSRR010014064">
    <property type="protein sequence ID" value="MPC56589.1"/>
    <property type="molecule type" value="Genomic_DNA"/>
</dbReference>
<name>A0A5B7GGG3_PORTR</name>
<dbReference type="Proteomes" id="UP000324222">
    <property type="component" value="Unassembled WGS sequence"/>
</dbReference>
<keyword evidence="2" id="KW-0472">Membrane</keyword>
<gene>
    <name evidence="3" type="ORF">E2C01_050554</name>
</gene>
<evidence type="ECO:0000313" key="4">
    <source>
        <dbReference type="Proteomes" id="UP000324222"/>
    </source>
</evidence>
<proteinExistence type="predicted"/>
<evidence type="ECO:0000256" key="2">
    <source>
        <dbReference type="SAM" id="Phobius"/>
    </source>
</evidence>
<keyword evidence="4" id="KW-1185">Reference proteome</keyword>
<protein>
    <submittedName>
        <fullName evidence="3">Uncharacterized protein</fullName>
    </submittedName>
</protein>
<feature type="region of interest" description="Disordered" evidence="1">
    <location>
        <begin position="36"/>
        <end position="61"/>
    </location>
</feature>
<evidence type="ECO:0000256" key="1">
    <source>
        <dbReference type="SAM" id="MobiDB-lite"/>
    </source>
</evidence>
<reference evidence="3 4" key="1">
    <citation type="submission" date="2019-05" db="EMBL/GenBank/DDBJ databases">
        <title>Another draft genome of Portunus trituberculatus and its Hox gene families provides insights of decapod evolution.</title>
        <authorList>
            <person name="Jeong J.-H."/>
            <person name="Song I."/>
            <person name="Kim S."/>
            <person name="Choi T."/>
            <person name="Kim D."/>
            <person name="Ryu S."/>
            <person name="Kim W."/>
        </authorList>
    </citation>
    <scope>NUCLEOTIDE SEQUENCE [LARGE SCALE GENOMIC DNA]</scope>
    <source>
        <tissue evidence="3">Muscle</tissue>
    </source>
</reference>
<comment type="caution">
    <text evidence="3">The sequence shown here is derived from an EMBL/GenBank/DDBJ whole genome shotgun (WGS) entry which is preliminary data.</text>
</comment>